<dbReference type="Pfam" id="PF02770">
    <property type="entry name" value="Acyl-CoA_dh_M"/>
    <property type="match status" value="1"/>
</dbReference>
<dbReference type="PROSITE" id="PS00072">
    <property type="entry name" value="ACYL_COA_DH_1"/>
    <property type="match status" value="1"/>
</dbReference>
<comment type="caution">
    <text evidence="9">The sequence shown here is derived from an EMBL/GenBank/DDBJ whole genome shotgun (WGS) entry which is preliminary data.</text>
</comment>
<dbReference type="InterPro" id="IPR050042">
    <property type="entry name" value="AcrC"/>
</dbReference>
<organism evidence="9 10">
    <name type="scientific">Clostridium aestuarii</name>
    <dbReference type="NCBI Taxonomy" id="338193"/>
    <lineage>
        <taxon>Bacteria</taxon>
        <taxon>Bacillati</taxon>
        <taxon>Bacillota</taxon>
        <taxon>Clostridia</taxon>
        <taxon>Eubacteriales</taxon>
        <taxon>Clostridiaceae</taxon>
        <taxon>Clostridium</taxon>
    </lineage>
</organism>
<dbReference type="PANTHER" id="PTHR43884">
    <property type="entry name" value="ACYL-COA DEHYDROGENASE"/>
    <property type="match status" value="1"/>
</dbReference>
<evidence type="ECO:0000313" key="9">
    <source>
        <dbReference type="EMBL" id="MCY6483821.1"/>
    </source>
</evidence>
<evidence type="ECO:0000256" key="2">
    <source>
        <dbReference type="ARBA" id="ARBA00009347"/>
    </source>
</evidence>
<name>A0ABT4CXX3_9CLOT</name>
<dbReference type="PIRSF" id="PIRSF016578">
    <property type="entry name" value="HsaA"/>
    <property type="match status" value="1"/>
</dbReference>
<dbReference type="Gene3D" id="2.40.110.10">
    <property type="entry name" value="Butyryl-CoA Dehydrogenase, subunit A, domain 2"/>
    <property type="match status" value="1"/>
</dbReference>
<dbReference type="Proteomes" id="UP001078443">
    <property type="component" value="Unassembled WGS sequence"/>
</dbReference>
<evidence type="ECO:0000256" key="3">
    <source>
        <dbReference type="ARBA" id="ARBA00022630"/>
    </source>
</evidence>
<dbReference type="InterPro" id="IPR009075">
    <property type="entry name" value="AcylCo_DH/oxidase_C"/>
</dbReference>
<evidence type="ECO:0000256" key="1">
    <source>
        <dbReference type="ARBA" id="ARBA00001974"/>
    </source>
</evidence>
<dbReference type="PANTHER" id="PTHR43884:SF12">
    <property type="entry name" value="ISOVALERYL-COA DEHYDROGENASE, MITOCHONDRIAL-RELATED"/>
    <property type="match status" value="1"/>
</dbReference>
<gene>
    <name evidence="9" type="ORF">OW763_05595</name>
</gene>
<dbReference type="InterPro" id="IPR006089">
    <property type="entry name" value="Acyl-CoA_DH_CS"/>
</dbReference>
<dbReference type="Gene3D" id="1.10.540.10">
    <property type="entry name" value="Acyl-CoA dehydrogenase/oxidase, N-terminal domain"/>
    <property type="match status" value="1"/>
</dbReference>
<dbReference type="SUPFAM" id="SSF47203">
    <property type="entry name" value="Acyl-CoA dehydrogenase C-terminal domain-like"/>
    <property type="match status" value="1"/>
</dbReference>
<proteinExistence type="inferred from homology"/>
<dbReference type="SUPFAM" id="SSF56645">
    <property type="entry name" value="Acyl-CoA dehydrogenase NM domain-like"/>
    <property type="match status" value="1"/>
</dbReference>
<evidence type="ECO:0000259" key="6">
    <source>
        <dbReference type="Pfam" id="PF00441"/>
    </source>
</evidence>
<accession>A0ABT4CXX3</accession>
<evidence type="ECO:0000259" key="8">
    <source>
        <dbReference type="Pfam" id="PF02771"/>
    </source>
</evidence>
<keyword evidence="4 5" id="KW-0274">FAD</keyword>
<feature type="domain" description="Acyl-CoA oxidase/dehydrogenase middle" evidence="7">
    <location>
        <begin position="121"/>
        <end position="218"/>
    </location>
</feature>
<comment type="cofactor">
    <cofactor evidence="1 5">
        <name>FAD</name>
        <dbReference type="ChEBI" id="CHEBI:57692"/>
    </cofactor>
</comment>
<dbReference type="InterPro" id="IPR046373">
    <property type="entry name" value="Acyl-CoA_Oxase/DH_mid-dom_sf"/>
</dbReference>
<dbReference type="RefSeq" id="WP_268040638.1">
    <property type="nucleotide sequence ID" value="NZ_JAPQER010000002.1"/>
</dbReference>
<feature type="domain" description="Acyl-CoA dehydrogenase/oxidase C-terminal" evidence="6">
    <location>
        <begin position="230"/>
        <end position="378"/>
    </location>
</feature>
<dbReference type="Gene3D" id="1.20.140.10">
    <property type="entry name" value="Butyryl-CoA Dehydrogenase, subunit A, domain 3"/>
    <property type="match status" value="1"/>
</dbReference>
<keyword evidence="3 5" id="KW-0285">Flavoprotein</keyword>
<dbReference type="InterPro" id="IPR013786">
    <property type="entry name" value="AcylCoA_DH/ox_N"/>
</dbReference>
<keyword evidence="5" id="KW-0560">Oxidoreductase</keyword>
<dbReference type="InterPro" id="IPR009100">
    <property type="entry name" value="AcylCoA_DH/oxidase_NM_dom_sf"/>
</dbReference>
<keyword evidence="10" id="KW-1185">Reference proteome</keyword>
<sequence length="381" mass="40977">MDFSLTREQEMIKKLAQQFAENELEPVAADVDLEHVFPEKNFKKMAALGFTGIGIPSQYGGSDGGALEKVIAVSEFAKKCMSSGAILSIHLIAPQAIYKYGNEEQKQKYLHMLTKGGSLGAFALTEPNAGSDAGSAKTTAIFDPETNEYILNGTKCFISGGSRADVLIIFALTQPNKGLKGMSAIIVEKGTPGFSIGKIETKMGLSGSETAELVFEDCRVPAANLLGKEGQGFKIAMQALDGARVGVGAQAVGVAEGALDLSIKYSKERIQFGKPIASLQGIQWYIADMATKTMAAKTLVQYAAYLEDAGKPFTVEAAMCKLNASENARFVTNLALQIHGGYGYMKDYPLERMYRDAKITEIYEGTSEIHKVVISRAVMSK</sequence>
<evidence type="ECO:0000256" key="4">
    <source>
        <dbReference type="ARBA" id="ARBA00022827"/>
    </source>
</evidence>
<reference evidence="9" key="1">
    <citation type="submission" date="2022-12" db="EMBL/GenBank/DDBJ databases">
        <authorList>
            <person name="Wang J."/>
        </authorList>
    </citation>
    <scope>NUCLEOTIDE SEQUENCE</scope>
    <source>
        <strain evidence="9">HY-45-18</strain>
    </source>
</reference>
<evidence type="ECO:0000259" key="7">
    <source>
        <dbReference type="Pfam" id="PF02770"/>
    </source>
</evidence>
<dbReference type="EMBL" id="JAPQER010000002">
    <property type="protein sequence ID" value="MCY6483821.1"/>
    <property type="molecule type" value="Genomic_DNA"/>
</dbReference>
<dbReference type="NCBIfam" id="NF042972">
    <property type="entry name" value="AcrlCoAredClosAcrC"/>
    <property type="match status" value="1"/>
</dbReference>
<evidence type="ECO:0000313" key="10">
    <source>
        <dbReference type="Proteomes" id="UP001078443"/>
    </source>
</evidence>
<feature type="domain" description="Acyl-CoA dehydrogenase/oxidase N-terminal" evidence="8">
    <location>
        <begin position="6"/>
        <end position="116"/>
    </location>
</feature>
<protein>
    <submittedName>
        <fullName evidence="9">Acyl-CoA dehydrogenase family protein</fullName>
    </submittedName>
</protein>
<dbReference type="InterPro" id="IPR006091">
    <property type="entry name" value="Acyl-CoA_Oxase/DH_mid-dom"/>
</dbReference>
<dbReference type="PROSITE" id="PS00073">
    <property type="entry name" value="ACYL_COA_DH_2"/>
    <property type="match status" value="1"/>
</dbReference>
<dbReference type="Pfam" id="PF02771">
    <property type="entry name" value="Acyl-CoA_dh_N"/>
    <property type="match status" value="1"/>
</dbReference>
<dbReference type="InterPro" id="IPR036250">
    <property type="entry name" value="AcylCo_DH-like_C"/>
</dbReference>
<dbReference type="InterPro" id="IPR037069">
    <property type="entry name" value="AcylCoA_DH/ox_N_sf"/>
</dbReference>
<dbReference type="Pfam" id="PF00441">
    <property type="entry name" value="Acyl-CoA_dh_1"/>
    <property type="match status" value="1"/>
</dbReference>
<comment type="similarity">
    <text evidence="2 5">Belongs to the acyl-CoA dehydrogenase family.</text>
</comment>
<evidence type="ECO:0000256" key="5">
    <source>
        <dbReference type="RuleBase" id="RU362125"/>
    </source>
</evidence>